<evidence type="ECO:0000256" key="1">
    <source>
        <dbReference type="ARBA" id="ARBA00006987"/>
    </source>
</evidence>
<sequence length="338" mass="35681">MIRSASRLYSPLALLAAVPAALSLALPLALAPAPARAAEWPAQPVTILTGFTAGSGVDMVGRTLQESLQKTLKTTIIFDYRPGAGGNVASEVVAHARPDGYTLLLGTAATHGINPALYKHLAFDADKDFTPIAPLVEVSNVLTINPAVIDVKSVKEFIEKVKANPGKYNFASTGNGTGTHLAFAEFNARAGLDMVHVPYKGGPDALQAVLKGEVCCIFNQVQSVLPQYRAGKVRLLGVSTARRVPAIPEVPTVAESGLPGFNSAIWFGFFGPKGLDPKVVQKVSEAVKVALEDPAVRQKLVDAGNTPRIETPEQFRATVKADRQKWAGVVKSVGASID</sequence>
<feature type="chain" id="PRO_5045074807" evidence="2">
    <location>
        <begin position="38"/>
        <end position="338"/>
    </location>
</feature>
<dbReference type="Proteomes" id="UP000177515">
    <property type="component" value="Chromosome 1"/>
</dbReference>
<name>A0ABM6F1L6_9BURK</name>
<dbReference type="CDD" id="cd07012">
    <property type="entry name" value="PBP2_Bug_TTT"/>
    <property type="match status" value="1"/>
</dbReference>
<accession>A0ABM6F1L6</accession>
<comment type="similarity">
    <text evidence="1">Belongs to the UPF0065 (bug) family.</text>
</comment>
<dbReference type="SUPFAM" id="SSF53850">
    <property type="entry name" value="Periplasmic binding protein-like II"/>
    <property type="match status" value="1"/>
</dbReference>
<dbReference type="PANTHER" id="PTHR42928:SF5">
    <property type="entry name" value="BLR1237 PROTEIN"/>
    <property type="match status" value="1"/>
</dbReference>
<dbReference type="InterPro" id="IPR005064">
    <property type="entry name" value="BUG"/>
</dbReference>
<evidence type="ECO:0000256" key="2">
    <source>
        <dbReference type="SAM" id="SignalP"/>
    </source>
</evidence>
<dbReference type="EMBL" id="CP017754">
    <property type="protein sequence ID" value="AOZ05208.1"/>
    <property type="molecule type" value="Genomic_DNA"/>
</dbReference>
<dbReference type="Pfam" id="PF03401">
    <property type="entry name" value="TctC"/>
    <property type="match status" value="1"/>
</dbReference>
<dbReference type="PIRSF" id="PIRSF017082">
    <property type="entry name" value="YflP"/>
    <property type="match status" value="1"/>
</dbReference>
<dbReference type="Gene3D" id="3.40.190.150">
    <property type="entry name" value="Bordetella uptake gene, domain 1"/>
    <property type="match status" value="1"/>
</dbReference>
<gene>
    <name evidence="3" type="ORF">BKK80_04750</name>
</gene>
<dbReference type="Gene3D" id="3.40.190.10">
    <property type="entry name" value="Periplasmic binding protein-like II"/>
    <property type="match status" value="1"/>
</dbReference>
<reference evidence="3 4" key="1">
    <citation type="submission" date="2016-10" db="EMBL/GenBank/DDBJ databases">
        <title>Complete genome sequences of three Cupriavidus strains isolated from various Malaysian environments.</title>
        <authorList>
            <person name="Abdullah A.A.-A."/>
            <person name="Shafie N.A.H."/>
            <person name="Lau N.S."/>
        </authorList>
    </citation>
    <scope>NUCLEOTIDE SEQUENCE [LARGE SCALE GENOMIC DNA]</scope>
    <source>
        <strain evidence="3 4">USMAA1020</strain>
    </source>
</reference>
<feature type="signal peptide" evidence="2">
    <location>
        <begin position="1"/>
        <end position="37"/>
    </location>
</feature>
<dbReference type="PANTHER" id="PTHR42928">
    <property type="entry name" value="TRICARBOXYLATE-BINDING PROTEIN"/>
    <property type="match status" value="1"/>
</dbReference>
<evidence type="ECO:0000313" key="3">
    <source>
        <dbReference type="EMBL" id="AOZ05208.1"/>
    </source>
</evidence>
<organism evidence="3 4">
    <name type="scientific">Cupriavidus malaysiensis</name>
    <dbReference type="NCBI Taxonomy" id="367825"/>
    <lineage>
        <taxon>Bacteria</taxon>
        <taxon>Pseudomonadati</taxon>
        <taxon>Pseudomonadota</taxon>
        <taxon>Betaproteobacteria</taxon>
        <taxon>Burkholderiales</taxon>
        <taxon>Burkholderiaceae</taxon>
        <taxon>Cupriavidus</taxon>
    </lineage>
</organism>
<dbReference type="InterPro" id="IPR042100">
    <property type="entry name" value="Bug_dom1"/>
</dbReference>
<evidence type="ECO:0000313" key="4">
    <source>
        <dbReference type="Proteomes" id="UP000177515"/>
    </source>
</evidence>
<keyword evidence="2" id="KW-0732">Signal</keyword>
<protein>
    <submittedName>
        <fullName evidence="3">ABC transporter substrate-binding protein</fullName>
    </submittedName>
</protein>
<keyword evidence="4" id="KW-1185">Reference proteome</keyword>
<proteinExistence type="inferred from homology"/>